<dbReference type="AlphaFoldDB" id="A0A183J9X2"/>
<keyword evidence="1" id="KW-0560">Oxidoreductase</keyword>
<reference evidence="3 4" key="2">
    <citation type="submission" date="2018-11" db="EMBL/GenBank/DDBJ databases">
        <authorList>
            <consortium name="Pathogen Informatics"/>
        </authorList>
    </citation>
    <scope>NUCLEOTIDE SEQUENCE [LARGE SCALE GENOMIC DNA]</scope>
</reference>
<protein>
    <submittedName>
        <fullName evidence="5">Short chain dehydrogenase</fullName>
    </submittedName>
</protein>
<evidence type="ECO:0000313" key="5">
    <source>
        <dbReference type="WBParaSite" id="SBAD_0001308001-mRNA-1"/>
    </source>
</evidence>
<sequence length="217" mass="25159">MNNADLSSVLKCAQRIKLKSWPIHRLILTDNVYNPLHRITDDQFESTFQINYLSNFYFIILLSPILITSTPCRIIVISSEIHRLLKVAWPSNPKLTWKVLSPTHTLHMNSPLQAYLISTWCNRLMVRKLNSVLNDSAVTAYAVHPGLMRNENEHELDYARSHGRMYRIFSVLLKSTVICHTSNVSSAKCPFYRTIQRTSLNVGHSRRPPFRHQKFTV</sequence>
<keyword evidence="2" id="KW-1133">Transmembrane helix</keyword>
<reference evidence="5" key="1">
    <citation type="submission" date="2016-06" db="UniProtKB">
        <authorList>
            <consortium name="WormBaseParasite"/>
        </authorList>
    </citation>
    <scope>IDENTIFICATION</scope>
</reference>
<dbReference type="Gene3D" id="3.40.50.720">
    <property type="entry name" value="NAD(P)-binding Rossmann-like Domain"/>
    <property type="match status" value="1"/>
</dbReference>
<proteinExistence type="predicted"/>
<name>A0A183J9X2_9BILA</name>
<evidence type="ECO:0000256" key="1">
    <source>
        <dbReference type="ARBA" id="ARBA00023002"/>
    </source>
</evidence>
<accession>A0A183J9X2</accession>
<gene>
    <name evidence="3" type="ORF">SBAD_LOCUS12669</name>
</gene>
<dbReference type="OrthoDB" id="9989144at2759"/>
<dbReference type="PANTHER" id="PTHR43157">
    <property type="entry name" value="PHOSPHATIDYLINOSITOL-GLYCAN BIOSYNTHESIS CLASS F PROTEIN-RELATED"/>
    <property type="match status" value="1"/>
</dbReference>
<keyword evidence="2" id="KW-0812">Transmembrane</keyword>
<dbReference type="EMBL" id="UZAM01018443">
    <property type="protein sequence ID" value="VDP50701.1"/>
    <property type="molecule type" value="Genomic_DNA"/>
</dbReference>
<keyword evidence="2" id="KW-0472">Membrane</keyword>
<dbReference type="SUPFAM" id="SSF51735">
    <property type="entry name" value="NAD(P)-binding Rossmann-fold domains"/>
    <property type="match status" value="1"/>
</dbReference>
<dbReference type="Proteomes" id="UP000270296">
    <property type="component" value="Unassembled WGS sequence"/>
</dbReference>
<feature type="transmembrane region" description="Helical" evidence="2">
    <location>
        <begin position="56"/>
        <end position="76"/>
    </location>
</feature>
<organism evidence="5">
    <name type="scientific">Soboliphyme baturini</name>
    <dbReference type="NCBI Taxonomy" id="241478"/>
    <lineage>
        <taxon>Eukaryota</taxon>
        <taxon>Metazoa</taxon>
        <taxon>Ecdysozoa</taxon>
        <taxon>Nematoda</taxon>
        <taxon>Enoplea</taxon>
        <taxon>Dorylaimia</taxon>
        <taxon>Dioctophymatida</taxon>
        <taxon>Dioctophymatoidea</taxon>
        <taxon>Soboliphymatidae</taxon>
        <taxon>Soboliphyme</taxon>
    </lineage>
</organism>
<dbReference type="InterPro" id="IPR036291">
    <property type="entry name" value="NAD(P)-bd_dom_sf"/>
</dbReference>
<dbReference type="WBParaSite" id="SBAD_0001308001-mRNA-1">
    <property type="protein sequence ID" value="SBAD_0001308001-mRNA-1"/>
    <property type="gene ID" value="SBAD_0001308001"/>
</dbReference>
<evidence type="ECO:0000256" key="2">
    <source>
        <dbReference type="SAM" id="Phobius"/>
    </source>
</evidence>
<keyword evidence="4" id="KW-1185">Reference proteome</keyword>
<evidence type="ECO:0000313" key="3">
    <source>
        <dbReference type="EMBL" id="VDP50701.1"/>
    </source>
</evidence>
<dbReference type="GO" id="GO:0016491">
    <property type="term" value="F:oxidoreductase activity"/>
    <property type="evidence" value="ECO:0007669"/>
    <property type="project" value="UniProtKB-KW"/>
</dbReference>
<dbReference type="PANTHER" id="PTHR43157:SF31">
    <property type="entry name" value="PHOSPHATIDYLINOSITOL-GLYCAN BIOSYNTHESIS CLASS F PROTEIN"/>
    <property type="match status" value="1"/>
</dbReference>
<evidence type="ECO:0000313" key="4">
    <source>
        <dbReference type="Proteomes" id="UP000270296"/>
    </source>
</evidence>